<protein>
    <submittedName>
        <fullName evidence="2">Type 11 methyltransferase</fullName>
    </submittedName>
</protein>
<dbReference type="Pfam" id="PF13649">
    <property type="entry name" value="Methyltransf_25"/>
    <property type="match status" value="1"/>
</dbReference>
<keyword evidence="2" id="KW-0489">Methyltransferase</keyword>
<accession>A0A0G1PZL5</accession>
<dbReference type="InterPro" id="IPR029063">
    <property type="entry name" value="SAM-dependent_MTases_sf"/>
</dbReference>
<dbReference type="SUPFAM" id="SSF53335">
    <property type="entry name" value="S-adenosyl-L-methionine-dependent methyltransferases"/>
    <property type="match status" value="1"/>
</dbReference>
<name>A0A0G1PZL5_9BACT</name>
<organism evidence="2 3">
    <name type="scientific">Candidatus Woesebacteria bacterium GW2011_GWB1_45_5</name>
    <dbReference type="NCBI Taxonomy" id="1618581"/>
    <lineage>
        <taxon>Bacteria</taxon>
        <taxon>Candidatus Woeseibacteriota</taxon>
    </lineage>
</organism>
<dbReference type="PANTHER" id="PTHR43591">
    <property type="entry name" value="METHYLTRANSFERASE"/>
    <property type="match status" value="1"/>
</dbReference>
<comment type="caution">
    <text evidence="2">The sequence shown here is derived from an EMBL/GenBank/DDBJ whole genome shotgun (WGS) entry which is preliminary data.</text>
</comment>
<keyword evidence="2" id="KW-0808">Transferase</keyword>
<dbReference type="EMBL" id="LCLA01000001">
    <property type="protein sequence ID" value="KKU10913.1"/>
    <property type="molecule type" value="Genomic_DNA"/>
</dbReference>
<reference evidence="2 3" key="1">
    <citation type="journal article" date="2015" name="Nature">
        <title>rRNA introns, odd ribosomes, and small enigmatic genomes across a large radiation of phyla.</title>
        <authorList>
            <person name="Brown C.T."/>
            <person name="Hug L.A."/>
            <person name="Thomas B.C."/>
            <person name="Sharon I."/>
            <person name="Castelle C.J."/>
            <person name="Singh A."/>
            <person name="Wilkins M.J."/>
            <person name="Williams K.H."/>
            <person name="Banfield J.F."/>
        </authorList>
    </citation>
    <scope>NUCLEOTIDE SEQUENCE [LARGE SCALE GENOMIC DNA]</scope>
</reference>
<gene>
    <name evidence="2" type="ORF">UX13_C0001G0004</name>
</gene>
<dbReference type="Proteomes" id="UP000034329">
    <property type="component" value="Unassembled WGS sequence"/>
</dbReference>
<dbReference type="AlphaFoldDB" id="A0A0G1PZL5"/>
<feature type="domain" description="Methyltransferase" evidence="1">
    <location>
        <begin position="57"/>
        <end position="151"/>
    </location>
</feature>
<dbReference type="GO" id="GO:0008168">
    <property type="term" value="F:methyltransferase activity"/>
    <property type="evidence" value="ECO:0007669"/>
    <property type="project" value="UniProtKB-KW"/>
</dbReference>
<dbReference type="CDD" id="cd02440">
    <property type="entry name" value="AdoMet_MTases"/>
    <property type="match status" value="1"/>
</dbReference>
<evidence type="ECO:0000313" key="3">
    <source>
        <dbReference type="Proteomes" id="UP000034329"/>
    </source>
</evidence>
<dbReference type="Gene3D" id="3.40.50.150">
    <property type="entry name" value="Vaccinia Virus protein VP39"/>
    <property type="match status" value="1"/>
</dbReference>
<sequence length="263" mass="29859">MTDTQTIKDWNRRSLKYKDSLEGVLPKSFPRDVNLYIDDWMYARVSSQIKKDRNLKILDVGSGYGRLAKKIIDKFPRASVYGIDVAQEYVSIFNETMGKKGEALLGDATELPFPDKYFDYVYVVTTYMYLTTKEEQEKAFSELFRVLKPGGKFVIIERNPVGYGLVTLGGLISFLRGRKSREIKAVSYSPRQIKRLVGISGGRIIKAEGMPVFTLSLPFMLVWSKLSLPIPRWAFKFLAKADAKLEAVLPPSLYISYACSGIM</sequence>
<evidence type="ECO:0000259" key="1">
    <source>
        <dbReference type="Pfam" id="PF13649"/>
    </source>
</evidence>
<dbReference type="InterPro" id="IPR041698">
    <property type="entry name" value="Methyltransf_25"/>
</dbReference>
<evidence type="ECO:0000313" key="2">
    <source>
        <dbReference type="EMBL" id="KKU10913.1"/>
    </source>
</evidence>
<dbReference type="GO" id="GO:0032259">
    <property type="term" value="P:methylation"/>
    <property type="evidence" value="ECO:0007669"/>
    <property type="project" value="UniProtKB-KW"/>
</dbReference>
<proteinExistence type="predicted"/>